<dbReference type="InterPro" id="IPR011016">
    <property type="entry name" value="Znf_RING-CH"/>
</dbReference>
<feature type="domain" description="MYND-type" evidence="6">
    <location>
        <begin position="11"/>
        <end position="50"/>
    </location>
</feature>
<evidence type="ECO:0000256" key="1">
    <source>
        <dbReference type="ARBA" id="ARBA00022723"/>
    </source>
</evidence>
<comment type="caution">
    <text evidence="7">The sequence shown here is derived from an EMBL/GenBank/DDBJ whole genome shotgun (WGS) entry which is preliminary data.</text>
</comment>
<evidence type="ECO:0000256" key="2">
    <source>
        <dbReference type="ARBA" id="ARBA00022771"/>
    </source>
</evidence>
<dbReference type="PROSITE" id="PS50865">
    <property type="entry name" value="ZF_MYND_2"/>
    <property type="match status" value="1"/>
</dbReference>
<keyword evidence="1" id="KW-0479">Metal-binding</keyword>
<evidence type="ECO:0000313" key="7">
    <source>
        <dbReference type="EMBL" id="CAH0366620.1"/>
    </source>
</evidence>
<dbReference type="SUPFAM" id="SSF57850">
    <property type="entry name" value="RING/U-box"/>
    <property type="match status" value="1"/>
</dbReference>
<proteinExistence type="predicted"/>
<dbReference type="Pfam" id="PF01753">
    <property type="entry name" value="zf-MYND"/>
    <property type="match status" value="1"/>
</dbReference>
<feature type="region of interest" description="Disordered" evidence="5">
    <location>
        <begin position="396"/>
        <end position="420"/>
    </location>
</feature>
<dbReference type="EMBL" id="CAKKNE010000001">
    <property type="protein sequence ID" value="CAH0366620.1"/>
    <property type="molecule type" value="Genomic_DNA"/>
</dbReference>
<name>A0A8J2S941_9STRA</name>
<gene>
    <name evidence="7" type="ORF">PECAL_1P31230</name>
</gene>
<protein>
    <recommendedName>
        <fullName evidence="6">MYND-type domain-containing protein</fullName>
    </recommendedName>
</protein>
<dbReference type="AlphaFoldDB" id="A0A8J2S941"/>
<organism evidence="7 8">
    <name type="scientific">Pelagomonas calceolata</name>
    <dbReference type="NCBI Taxonomy" id="35677"/>
    <lineage>
        <taxon>Eukaryota</taxon>
        <taxon>Sar</taxon>
        <taxon>Stramenopiles</taxon>
        <taxon>Ochrophyta</taxon>
        <taxon>Pelagophyceae</taxon>
        <taxon>Pelagomonadales</taxon>
        <taxon>Pelagomonadaceae</taxon>
        <taxon>Pelagomonas</taxon>
    </lineage>
</organism>
<dbReference type="OrthoDB" id="5945798at2759"/>
<dbReference type="Pfam" id="PF12906">
    <property type="entry name" value="RINGv"/>
    <property type="match status" value="1"/>
</dbReference>
<dbReference type="Gene3D" id="1.25.40.10">
    <property type="entry name" value="Tetratricopeptide repeat domain"/>
    <property type="match status" value="1"/>
</dbReference>
<dbReference type="InterPro" id="IPR011990">
    <property type="entry name" value="TPR-like_helical_dom_sf"/>
</dbReference>
<evidence type="ECO:0000256" key="4">
    <source>
        <dbReference type="PROSITE-ProRule" id="PRU00134"/>
    </source>
</evidence>
<keyword evidence="3" id="KW-0862">Zinc</keyword>
<dbReference type="Proteomes" id="UP000789595">
    <property type="component" value="Unassembled WGS sequence"/>
</dbReference>
<evidence type="ECO:0000256" key="3">
    <source>
        <dbReference type="ARBA" id="ARBA00022833"/>
    </source>
</evidence>
<dbReference type="Gene3D" id="3.30.40.10">
    <property type="entry name" value="Zinc/RING finger domain, C3HC4 (zinc finger)"/>
    <property type="match status" value="1"/>
</dbReference>
<dbReference type="InterPro" id="IPR002893">
    <property type="entry name" value="Znf_MYND"/>
</dbReference>
<dbReference type="InterPro" id="IPR013083">
    <property type="entry name" value="Znf_RING/FYVE/PHD"/>
</dbReference>
<evidence type="ECO:0000313" key="8">
    <source>
        <dbReference type="Proteomes" id="UP000789595"/>
    </source>
</evidence>
<keyword evidence="2 4" id="KW-0863">Zinc-finger</keyword>
<reference evidence="7" key="1">
    <citation type="submission" date="2021-11" db="EMBL/GenBank/DDBJ databases">
        <authorList>
            <consortium name="Genoscope - CEA"/>
            <person name="William W."/>
        </authorList>
    </citation>
    <scope>NUCLEOTIDE SEQUENCE</scope>
</reference>
<dbReference type="Gene3D" id="6.10.140.2220">
    <property type="match status" value="1"/>
</dbReference>
<dbReference type="GO" id="GO:0008270">
    <property type="term" value="F:zinc ion binding"/>
    <property type="evidence" value="ECO:0007669"/>
    <property type="project" value="UniProtKB-KW"/>
</dbReference>
<keyword evidence="8" id="KW-1185">Reference proteome</keyword>
<sequence length="420" mass="48011">MAPSAYLLTNCAACAAPLAHDAPRCVRCRSRYCDATCQQDHWRRGHKQICKKIHRGGDAERYHANKKYKEAVAVAVEKCAEDAKGQTCYICTKGVFQRTNEGLVRMCACRGTAGFAHVSCLAEQAKILVAEAVENNLDDKVYQARWDRWSTCSLCEQEYRGVVAHALGWACWKTYCDNVFGRVALNRLATSMMKDERWEEGLLVHQSQLAKLRTEFPVNQEGVIDVLNNLKECYEKLGRTDAAIATSREIYCEKGQFYGNSHRSTLLAAGKLAADLVHHRHLHEAKELLSNLYDLQKVGDDVDEFHLKELYAMTLHDFHFYGYDDYREDLRKALEILEELVETSIRVHGEDHVMTESLWDLLWQVRDEQLDWSIDDLTPETRLAYHYDGKYEYSADSEEDADTAATTTSYISETSDFENA</sequence>
<evidence type="ECO:0000259" key="6">
    <source>
        <dbReference type="PROSITE" id="PS50865"/>
    </source>
</evidence>
<evidence type="ECO:0000256" key="5">
    <source>
        <dbReference type="SAM" id="MobiDB-lite"/>
    </source>
</evidence>
<dbReference type="SUPFAM" id="SSF144232">
    <property type="entry name" value="HIT/MYND zinc finger-like"/>
    <property type="match status" value="1"/>
</dbReference>
<accession>A0A8J2S941</accession>